<gene>
    <name evidence="8" type="ORF">BBRV_LOCUS40591</name>
</gene>
<evidence type="ECO:0000256" key="1">
    <source>
        <dbReference type="ARBA" id="ARBA00004141"/>
    </source>
</evidence>
<dbReference type="EMBL" id="CADCXW020000012">
    <property type="protein sequence ID" value="CAD1545995.1"/>
    <property type="molecule type" value="Genomic_DNA"/>
</dbReference>
<keyword evidence="3 7" id="KW-0812">Transmembrane</keyword>
<accession>A0A6V7J7M1</accession>
<feature type="compositionally biased region" description="Acidic residues" evidence="6">
    <location>
        <begin position="213"/>
        <end position="228"/>
    </location>
</feature>
<dbReference type="GO" id="GO:0016020">
    <property type="term" value="C:membrane"/>
    <property type="evidence" value="ECO:0007669"/>
    <property type="project" value="UniProtKB-SubCell"/>
</dbReference>
<keyword evidence="4 7" id="KW-1133">Transmembrane helix</keyword>
<organism evidence="8">
    <name type="scientific">Bracon brevicornis</name>
    <dbReference type="NCBI Taxonomy" id="1563983"/>
    <lineage>
        <taxon>Eukaryota</taxon>
        <taxon>Metazoa</taxon>
        <taxon>Ecdysozoa</taxon>
        <taxon>Arthropoda</taxon>
        <taxon>Hexapoda</taxon>
        <taxon>Insecta</taxon>
        <taxon>Pterygota</taxon>
        <taxon>Neoptera</taxon>
        <taxon>Endopterygota</taxon>
        <taxon>Hymenoptera</taxon>
        <taxon>Apocrita</taxon>
        <taxon>Ichneumonoidea</taxon>
        <taxon>Braconidae</taxon>
        <taxon>Braconinae</taxon>
        <taxon>Bracon</taxon>
    </lineage>
</organism>
<evidence type="ECO:0000256" key="6">
    <source>
        <dbReference type="SAM" id="MobiDB-lite"/>
    </source>
</evidence>
<name>A0A6V7J7M1_9HYME</name>
<dbReference type="AlphaFoldDB" id="A0A6V7J7M1"/>
<evidence type="ECO:0000256" key="5">
    <source>
        <dbReference type="ARBA" id="ARBA00023136"/>
    </source>
</evidence>
<sequence length="228" mass="22824">MNPTNAPHQAIPIEDSEQRPPPEEDVAEASRIVRPPEVDLAQSEATDGPANENPDDDGTGGGWRRWINPRTLLVGAAGAGVAVAAAPAAVGLLGFSAAGIVAGTPAAAMMSSLGGALTASGSTVAILQSVGATGTVLGSTAATGVAAGTGYGFGVAVDRAVEAVLRRKTDDTPGDQGEAGPADNSNDTEGESTNPSSDPGQMRVFPRNHVEINDSEDDDDDDDGVVRG</sequence>
<reference evidence="8" key="1">
    <citation type="submission" date="2020-07" db="EMBL/GenBank/DDBJ databases">
        <authorList>
            <person name="Ferguson B K."/>
        </authorList>
    </citation>
    <scope>NUCLEOTIDE SEQUENCE</scope>
    <source>
        <strain evidence="8">L06</strain>
    </source>
</reference>
<proteinExistence type="inferred from homology"/>
<evidence type="ECO:0000256" key="7">
    <source>
        <dbReference type="SAM" id="Phobius"/>
    </source>
</evidence>
<dbReference type="InterPro" id="IPR009311">
    <property type="entry name" value="IFI6/IFI27-like"/>
</dbReference>
<dbReference type="PANTHER" id="PTHR16932:SF18">
    <property type="entry name" value="INTERFERON, ALPHA-INDUCIBLE PROTEIN 27-LIKE 2"/>
    <property type="match status" value="1"/>
</dbReference>
<dbReference type="Gene3D" id="6.10.110.10">
    <property type="match status" value="1"/>
</dbReference>
<protein>
    <submittedName>
        <fullName evidence="8">Uncharacterized protein</fullName>
    </submittedName>
</protein>
<feature type="transmembrane region" description="Helical" evidence="7">
    <location>
        <begin position="106"/>
        <end position="127"/>
    </location>
</feature>
<evidence type="ECO:0000313" key="8">
    <source>
        <dbReference type="EMBL" id="CAD1545995.1"/>
    </source>
</evidence>
<dbReference type="Pfam" id="PF06140">
    <property type="entry name" value="Ifi-6-16"/>
    <property type="match status" value="1"/>
</dbReference>
<keyword evidence="5 7" id="KW-0472">Membrane</keyword>
<feature type="transmembrane region" description="Helical" evidence="7">
    <location>
        <begin position="72"/>
        <end position="100"/>
    </location>
</feature>
<feature type="region of interest" description="Disordered" evidence="6">
    <location>
        <begin position="1"/>
        <end position="64"/>
    </location>
</feature>
<feature type="compositionally biased region" description="Polar residues" evidence="6">
    <location>
        <begin position="183"/>
        <end position="199"/>
    </location>
</feature>
<dbReference type="PANTHER" id="PTHR16932">
    <property type="entry name" value="INTERFERON ALPHA-INDUCIBLE PROTEIN 27"/>
    <property type="match status" value="1"/>
</dbReference>
<evidence type="ECO:0000256" key="4">
    <source>
        <dbReference type="ARBA" id="ARBA00022989"/>
    </source>
</evidence>
<dbReference type="InterPro" id="IPR038213">
    <property type="entry name" value="IFI6/IFI27-like_sf"/>
</dbReference>
<evidence type="ECO:0000256" key="3">
    <source>
        <dbReference type="ARBA" id="ARBA00022692"/>
    </source>
</evidence>
<comment type="subcellular location">
    <subcellularLocation>
        <location evidence="1">Membrane</location>
        <topology evidence="1">Multi-pass membrane protein</topology>
    </subcellularLocation>
</comment>
<feature type="region of interest" description="Disordered" evidence="6">
    <location>
        <begin position="168"/>
        <end position="228"/>
    </location>
</feature>
<evidence type="ECO:0000256" key="2">
    <source>
        <dbReference type="ARBA" id="ARBA00007262"/>
    </source>
</evidence>
<comment type="similarity">
    <text evidence="2">Belongs to the IFI6/IFI27 family.</text>
</comment>